<dbReference type="PANTHER" id="PTHR42971">
    <property type="entry name" value="TRNA (CYTIDINE(34)-2'-O)-METHYLTRANSFERASE"/>
    <property type="match status" value="1"/>
</dbReference>
<feature type="binding site" evidence="6">
    <location>
        <position position="122"/>
    </location>
    <ligand>
        <name>S-adenosyl-L-methionine</name>
        <dbReference type="ChEBI" id="CHEBI:59789"/>
    </ligand>
</feature>
<name>A0ABQ0RQN1_GLUNI</name>
<organism evidence="8 9">
    <name type="scientific">Glutamicibacter nicotianae</name>
    <name type="common">Arthrobacter nicotianae</name>
    <dbReference type="NCBI Taxonomy" id="37929"/>
    <lineage>
        <taxon>Bacteria</taxon>
        <taxon>Bacillati</taxon>
        <taxon>Actinomycetota</taxon>
        <taxon>Actinomycetes</taxon>
        <taxon>Micrococcales</taxon>
        <taxon>Micrococcaceae</taxon>
        <taxon>Glutamicibacter</taxon>
    </lineage>
</organism>
<dbReference type="CDD" id="cd18094">
    <property type="entry name" value="SpoU-like_TrmL"/>
    <property type="match status" value="1"/>
</dbReference>
<dbReference type="HAMAP" id="MF_01885">
    <property type="entry name" value="tRNA_methyltr_TrmL"/>
    <property type="match status" value="1"/>
</dbReference>
<keyword evidence="1 6" id="KW-0963">Cytoplasm</keyword>
<dbReference type="Gene3D" id="3.40.1280.10">
    <property type="match status" value="1"/>
</dbReference>
<evidence type="ECO:0000256" key="1">
    <source>
        <dbReference type="ARBA" id="ARBA00022490"/>
    </source>
</evidence>
<evidence type="ECO:0000256" key="3">
    <source>
        <dbReference type="ARBA" id="ARBA00022679"/>
    </source>
</evidence>
<evidence type="ECO:0000259" key="7">
    <source>
        <dbReference type="Pfam" id="PF00588"/>
    </source>
</evidence>
<keyword evidence="4 6" id="KW-0949">S-adenosyl-L-methionine</keyword>
<keyword evidence="3 6" id="KW-0808">Transferase</keyword>
<comment type="subcellular location">
    <subcellularLocation>
        <location evidence="6">Cytoplasm</location>
    </subcellularLocation>
</comment>
<dbReference type="SUPFAM" id="SSF75217">
    <property type="entry name" value="alpha/beta knot"/>
    <property type="match status" value="1"/>
</dbReference>
<gene>
    <name evidence="8" type="primary">cspR</name>
    <name evidence="8" type="ORF">ANI01nite_32680</name>
</gene>
<sequence>MFRIVFNAPEIPGNSGNAIRLAAITGAELHLVKPLGFNFEDANLRRAGLDYHDLANVTVHENLDAAFDALGEGRVYAFTSEGTTVYSDISYETSDILLFGRESVGLSAEDKQHPRVTDLVRLPMLPGRRSMNLANTASVVAFEAWRQHGFAGA</sequence>
<evidence type="ECO:0000313" key="9">
    <source>
        <dbReference type="Proteomes" id="UP000316242"/>
    </source>
</evidence>
<feature type="domain" description="tRNA/rRNA methyltransferase SpoU type" evidence="7">
    <location>
        <begin position="2"/>
        <end position="141"/>
    </location>
</feature>
<accession>A0ABQ0RQN1</accession>
<comment type="catalytic activity">
    <reaction evidence="6">
        <text>cytidine(34) in tRNA + S-adenosyl-L-methionine = 2'-O-methylcytidine(34) in tRNA + S-adenosyl-L-homocysteine + H(+)</text>
        <dbReference type="Rhea" id="RHEA:43084"/>
        <dbReference type="Rhea" id="RHEA-COMP:10331"/>
        <dbReference type="Rhea" id="RHEA-COMP:10332"/>
        <dbReference type="ChEBI" id="CHEBI:15378"/>
        <dbReference type="ChEBI" id="CHEBI:57856"/>
        <dbReference type="ChEBI" id="CHEBI:59789"/>
        <dbReference type="ChEBI" id="CHEBI:74495"/>
        <dbReference type="ChEBI" id="CHEBI:82748"/>
        <dbReference type="EC" id="2.1.1.207"/>
    </reaction>
</comment>
<feature type="binding site" evidence="6">
    <location>
        <position position="100"/>
    </location>
    <ligand>
        <name>S-adenosyl-L-methionine</name>
        <dbReference type="ChEBI" id="CHEBI:59789"/>
    </ligand>
</feature>
<evidence type="ECO:0000313" key="8">
    <source>
        <dbReference type="EMBL" id="GEC14065.1"/>
    </source>
</evidence>
<dbReference type="InterPro" id="IPR001537">
    <property type="entry name" value="SpoU_MeTrfase"/>
</dbReference>
<comment type="caution">
    <text evidence="6">Lacks conserved residue(s) required for the propagation of feature annotation.</text>
</comment>
<comment type="caution">
    <text evidence="8">The sequence shown here is derived from an EMBL/GenBank/DDBJ whole genome shotgun (WGS) entry which is preliminary data.</text>
</comment>
<evidence type="ECO:0000256" key="4">
    <source>
        <dbReference type="ARBA" id="ARBA00022691"/>
    </source>
</evidence>
<protein>
    <recommendedName>
        <fullName evidence="6">Putative tRNA (cytidine(34)-2'-O)-methyltransferase</fullName>
        <ecNumber evidence="6">2.1.1.207</ecNumber>
    </recommendedName>
    <alternativeName>
        <fullName evidence="6">tRNA (cytidine/uridine-2'-O-)-methyltransferase</fullName>
    </alternativeName>
</protein>
<proteinExistence type="inferred from homology"/>
<dbReference type="PIRSF" id="PIRSF029256">
    <property type="entry name" value="SpoU_TrmH_prd"/>
    <property type="match status" value="1"/>
</dbReference>
<dbReference type="EMBL" id="BJNE01000029">
    <property type="protein sequence ID" value="GEC14065.1"/>
    <property type="molecule type" value="Genomic_DNA"/>
</dbReference>
<keyword evidence="9" id="KW-1185">Reference proteome</keyword>
<dbReference type="InterPro" id="IPR029026">
    <property type="entry name" value="tRNA_m1G_MTases_N"/>
</dbReference>
<dbReference type="PANTHER" id="PTHR42971:SF1">
    <property type="entry name" value="TRNA (CYTIDINE(34)-2'-O)-METHYLTRANSFERASE"/>
    <property type="match status" value="1"/>
</dbReference>
<keyword evidence="5 6" id="KW-0819">tRNA processing</keyword>
<comment type="function">
    <text evidence="6">Could methylate the ribose at the nucleotide 34 wobble position in tRNA.</text>
</comment>
<feature type="binding site" evidence="6">
    <location>
        <position position="130"/>
    </location>
    <ligand>
        <name>S-adenosyl-L-methionine</name>
        <dbReference type="ChEBI" id="CHEBI:59789"/>
    </ligand>
</feature>
<dbReference type="Proteomes" id="UP000316242">
    <property type="component" value="Unassembled WGS sequence"/>
</dbReference>
<dbReference type="EC" id="2.1.1.207" evidence="6"/>
<evidence type="ECO:0000256" key="2">
    <source>
        <dbReference type="ARBA" id="ARBA00022603"/>
    </source>
</evidence>
<dbReference type="RefSeq" id="WP_038990563.1">
    <property type="nucleotide sequence ID" value="NZ_BAAAWM010000001.1"/>
</dbReference>
<keyword evidence="2 6" id="KW-0489">Methyltransferase</keyword>
<evidence type="ECO:0000256" key="6">
    <source>
        <dbReference type="HAMAP-Rule" id="MF_01885"/>
    </source>
</evidence>
<comment type="catalytic activity">
    <reaction evidence="6">
        <text>5-carboxymethylaminomethyluridine(34) in tRNA(Leu) + S-adenosyl-L-methionine = 5-carboxymethylaminomethyl-2'-O-methyluridine(34) in tRNA(Leu) + S-adenosyl-L-homocysteine + H(+)</text>
        <dbReference type="Rhea" id="RHEA:43088"/>
        <dbReference type="Rhea" id="RHEA-COMP:10333"/>
        <dbReference type="Rhea" id="RHEA-COMP:10334"/>
        <dbReference type="ChEBI" id="CHEBI:15378"/>
        <dbReference type="ChEBI" id="CHEBI:57856"/>
        <dbReference type="ChEBI" id="CHEBI:59789"/>
        <dbReference type="ChEBI" id="CHEBI:74508"/>
        <dbReference type="ChEBI" id="CHEBI:74511"/>
        <dbReference type="EC" id="2.1.1.207"/>
    </reaction>
</comment>
<reference evidence="8 9" key="1">
    <citation type="submission" date="2019-06" db="EMBL/GenBank/DDBJ databases">
        <title>Whole genome shotgun sequence of Glutamicibacter nicotianae NBRC 14234.</title>
        <authorList>
            <person name="Hosoyama A."/>
            <person name="Uohara A."/>
            <person name="Ohji S."/>
            <person name="Ichikawa N."/>
        </authorList>
    </citation>
    <scope>NUCLEOTIDE SEQUENCE [LARGE SCALE GENOMIC DNA]</scope>
    <source>
        <strain evidence="8 9">NBRC 14234</strain>
    </source>
</reference>
<comment type="similarity">
    <text evidence="6">Belongs to the class IV-like SAM-binding methyltransferase superfamily. RNA methyltransferase TrmH family. TrmL subfamily.</text>
</comment>
<dbReference type="Pfam" id="PF00588">
    <property type="entry name" value="SpoU_methylase"/>
    <property type="match status" value="1"/>
</dbReference>
<evidence type="ECO:0000256" key="5">
    <source>
        <dbReference type="ARBA" id="ARBA00022694"/>
    </source>
</evidence>
<dbReference type="InterPro" id="IPR016914">
    <property type="entry name" value="TrmL"/>
</dbReference>
<dbReference type="InterPro" id="IPR029028">
    <property type="entry name" value="Alpha/beta_knot_MTases"/>
</dbReference>